<keyword evidence="2" id="KW-0805">Transcription regulation</keyword>
<accession>A0A023D3D6</accession>
<dbReference type="Proteomes" id="UP000019760">
    <property type="component" value="Unassembled WGS sequence"/>
</dbReference>
<dbReference type="InterPro" id="IPR010359">
    <property type="entry name" value="IrrE_HExxH"/>
</dbReference>
<protein>
    <submittedName>
        <fullName evidence="6">Transcriptional regulator XRE</fullName>
    </submittedName>
</protein>
<keyword evidence="7" id="KW-1185">Reference proteome</keyword>
<dbReference type="EMBL" id="BAND01000032">
    <property type="protein sequence ID" value="GAJ28652.1"/>
    <property type="molecule type" value="Genomic_DNA"/>
</dbReference>
<evidence type="ECO:0000313" key="6">
    <source>
        <dbReference type="EMBL" id="GAJ28652.1"/>
    </source>
</evidence>
<dbReference type="PANTHER" id="PTHR46797">
    <property type="entry name" value="HTH-TYPE TRANSCRIPTIONAL REGULATOR"/>
    <property type="match status" value="1"/>
</dbReference>
<dbReference type="SMART" id="SM00530">
    <property type="entry name" value="HTH_XRE"/>
    <property type="match status" value="1"/>
</dbReference>
<evidence type="ECO:0000256" key="2">
    <source>
        <dbReference type="ARBA" id="ARBA00023015"/>
    </source>
</evidence>
<sequence length="478" mass="53139">MSGTRIGKIIRRLRQERSLTQQALAQRLGISTGYLNLIEHDQRSVTAPLLIKFTRVFDVSIETLSGVEEQRTESQLREALLDPVLTGQTEIPSHELEALAAQPAVARAVLALHQAARAARHDADRTQLPGERFVILPQEEVREIFDHRRNHFAELEEKAELIREMLAREMGLSRGEELPPSEMNHAIATRLRRHHGLVVRVTALDGVMRQYDPVARLLLVSDLMPRESRGFLLCFQLMLLEAGDVIDAIIAEANPSSSEARTSLHIGLGNYAAASVLMPYATYLRAATDLRYDIDCLATRFGVSFHQAAHRLTTLQRPGARGVPLFFARVDPAGNVSKSFSACDFPILRQGNPCPRWNACSIFATPGQWRAETAQFSDGRTFLTFARTVTGASLTYNDIPPVHSIAMGCPIEHAAEVVYADRLNLDAEPSRIGLSCYLCDWTDCRSRAFPPLKHRLSPTLDHRLSTPYAAGVEQGPDL</sequence>
<dbReference type="Pfam" id="PF06114">
    <property type="entry name" value="Peptidase_M78"/>
    <property type="match status" value="1"/>
</dbReference>
<evidence type="ECO:0000256" key="3">
    <source>
        <dbReference type="ARBA" id="ARBA00023125"/>
    </source>
</evidence>
<reference evidence="7" key="1">
    <citation type="journal article" date="2014" name="FEMS Microbiol. Lett.">
        <title>Draft Genomic DNA Sequence of the Facultatively Methylotrophic Bacterium Acidomonas methanolica type strain MB58.</title>
        <authorList>
            <person name="Higashiura N."/>
            <person name="Hadano H."/>
            <person name="Hirakawa H."/>
            <person name="Matsutani M."/>
            <person name="Takabe S."/>
            <person name="Matsushita K."/>
            <person name="Azuma Y."/>
        </authorList>
    </citation>
    <scope>NUCLEOTIDE SEQUENCE [LARGE SCALE GENOMIC DNA]</scope>
    <source>
        <strain evidence="7">MB58</strain>
    </source>
</reference>
<reference evidence="6 7" key="2">
    <citation type="journal article" date="2014" name="FEMS Microbiol. Lett.">
        <title>Draft genomic DNA sequence of the facultatively methylotrophic bacterium Acidomonas methanolica type strain MB58.</title>
        <authorList>
            <person name="Higashiura N."/>
            <person name="Hadano H."/>
            <person name="Hirakawa H."/>
            <person name="Matsutani M."/>
            <person name="Takabe S."/>
            <person name="Matsushita K."/>
            <person name="Azuma Y."/>
        </authorList>
    </citation>
    <scope>NUCLEOTIDE SEQUENCE [LARGE SCALE GENOMIC DNA]</scope>
    <source>
        <strain evidence="6 7">MB58</strain>
    </source>
</reference>
<dbReference type="RefSeq" id="WP_042057506.1">
    <property type="nucleotide sequence ID" value="NZ_BAND01000032.1"/>
</dbReference>
<keyword evidence="3" id="KW-0238">DNA-binding</keyword>
<dbReference type="InterPro" id="IPR001387">
    <property type="entry name" value="Cro/C1-type_HTH"/>
</dbReference>
<dbReference type="CDD" id="cd00093">
    <property type="entry name" value="HTH_XRE"/>
    <property type="match status" value="1"/>
</dbReference>
<dbReference type="PANTHER" id="PTHR46797:SF23">
    <property type="entry name" value="HTH-TYPE TRANSCRIPTIONAL REGULATOR SUTR"/>
    <property type="match status" value="1"/>
</dbReference>
<evidence type="ECO:0000256" key="4">
    <source>
        <dbReference type="ARBA" id="ARBA00023163"/>
    </source>
</evidence>
<comment type="similarity">
    <text evidence="1">Belongs to the short-chain fatty acyl-CoA assimilation regulator (ScfR) family.</text>
</comment>
<comment type="caution">
    <text evidence="6">The sequence shown here is derived from an EMBL/GenBank/DDBJ whole genome shotgun (WGS) entry which is preliminary data.</text>
</comment>
<dbReference type="InterPro" id="IPR018653">
    <property type="entry name" value="ScfR_C"/>
</dbReference>
<dbReference type="Gene3D" id="1.10.260.40">
    <property type="entry name" value="lambda repressor-like DNA-binding domains"/>
    <property type="match status" value="1"/>
</dbReference>
<evidence type="ECO:0000313" key="7">
    <source>
        <dbReference type="Proteomes" id="UP000019760"/>
    </source>
</evidence>
<proteinExistence type="inferred from homology"/>
<organism evidence="6 7">
    <name type="scientific">Acidomonas methanolica NBRC 104435</name>
    <dbReference type="NCBI Taxonomy" id="1231351"/>
    <lineage>
        <taxon>Bacteria</taxon>
        <taxon>Pseudomonadati</taxon>
        <taxon>Pseudomonadota</taxon>
        <taxon>Alphaproteobacteria</taxon>
        <taxon>Acetobacterales</taxon>
        <taxon>Acetobacteraceae</taxon>
        <taxon>Acidomonas</taxon>
    </lineage>
</organism>
<dbReference type="Pfam" id="PF01381">
    <property type="entry name" value="HTH_3"/>
    <property type="match status" value="1"/>
</dbReference>
<dbReference type="InterPro" id="IPR026281">
    <property type="entry name" value="HTH_RamB"/>
</dbReference>
<keyword evidence="4" id="KW-0804">Transcription</keyword>
<dbReference type="GO" id="GO:0003677">
    <property type="term" value="F:DNA binding"/>
    <property type="evidence" value="ECO:0007669"/>
    <property type="project" value="UniProtKB-KW"/>
</dbReference>
<dbReference type="AlphaFoldDB" id="A0A023D3D6"/>
<dbReference type="SUPFAM" id="SSF47413">
    <property type="entry name" value="lambda repressor-like DNA-binding domains"/>
    <property type="match status" value="1"/>
</dbReference>
<feature type="domain" description="HTH cro/C1-type" evidence="5">
    <location>
        <begin position="10"/>
        <end position="64"/>
    </location>
</feature>
<name>A0A023D3D6_ACIMT</name>
<evidence type="ECO:0000259" key="5">
    <source>
        <dbReference type="PROSITE" id="PS50943"/>
    </source>
</evidence>
<evidence type="ECO:0000256" key="1">
    <source>
        <dbReference type="ARBA" id="ARBA00007227"/>
    </source>
</evidence>
<dbReference type="InterPro" id="IPR010982">
    <property type="entry name" value="Lambda_DNA-bd_dom_sf"/>
</dbReference>
<dbReference type="InterPro" id="IPR050807">
    <property type="entry name" value="TransReg_Diox_bact_type"/>
</dbReference>
<dbReference type="GO" id="GO:0003700">
    <property type="term" value="F:DNA-binding transcription factor activity"/>
    <property type="evidence" value="ECO:0007669"/>
    <property type="project" value="TreeGrafter"/>
</dbReference>
<dbReference type="PROSITE" id="PS50943">
    <property type="entry name" value="HTH_CROC1"/>
    <property type="match status" value="1"/>
</dbReference>
<dbReference type="PIRSF" id="PIRSF019251">
    <property type="entry name" value="Rv0465c"/>
    <property type="match status" value="1"/>
</dbReference>
<gene>
    <name evidence="6" type="ORF">Amme_032_030</name>
</gene>
<dbReference type="Pfam" id="PF09856">
    <property type="entry name" value="ScfRs"/>
    <property type="match status" value="1"/>
</dbReference>
<dbReference type="GO" id="GO:0005829">
    <property type="term" value="C:cytosol"/>
    <property type="evidence" value="ECO:0007669"/>
    <property type="project" value="TreeGrafter"/>
</dbReference>
<dbReference type="OrthoDB" id="1123084at2"/>